<evidence type="ECO:0000313" key="3">
    <source>
        <dbReference type="Proteomes" id="UP001590950"/>
    </source>
</evidence>
<organism evidence="2 3">
    <name type="scientific">Stereocaulon virgatum</name>
    <dbReference type="NCBI Taxonomy" id="373712"/>
    <lineage>
        <taxon>Eukaryota</taxon>
        <taxon>Fungi</taxon>
        <taxon>Dikarya</taxon>
        <taxon>Ascomycota</taxon>
        <taxon>Pezizomycotina</taxon>
        <taxon>Lecanoromycetes</taxon>
        <taxon>OSLEUM clade</taxon>
        <taxon>Lecanoromycetidae</taxon>
        <taxon>Lecanorales</taxon>
        <taxon>Lecanorineae</taxon>
        <taxon>Stereocaulaceae</taxon>
        <taxon>Stereocaulon</taxon>
    </lineage>
</organism>
<protein>
    <submittedName>
        <fullName evidence="2">Uncharacterized protein</fullName>
    </submittedName>
</protein>
<keyword evidence="3" id="KW-1185">Reference proteome</keyword>
<dbReference type="Proteomes" id="UP001590950">
    <property type="component" value="Unassembled WGS sequence"/>
</dbReference>
<feature type="region of interest" description="Disordered" evidence="1">
    <location>
        <begin position="123"/>
        <end position="156"/>
    </location>
</feature>
<feature type="compositionally biased region" description="Basic and acidic residues" evidence="1">
    <location>
        <begin position="123"/>
        <end position="136"/>
    </location>
</feature>
<accession>A0ABR3ZXZ6</accession>
<name>A0ABR3ZXZ6_9LECA</name>
<feature type="compositionally biased region" description="Basic and acidic residues" evidence="1">
    <location>
        <begin position="73"/>
        <end position="87"/>
    </location>
</feature>
<evidence type="ECO:0000256" key="1">
    <source>
        <dbReference type="SAM" id="MobiDB-lite"/>
    </source>
</evidence>
<feature type="region of interest" description="Disordered" evidence="1">
    <location>
        <begin position="73"/>
        <end position="111"/>
    </location>
</feature>
<evidence type="ECO:0000313" key="2">
    <source>
        <dbReference type="EMBL" id="KAL2038065.1"/>
    </source>
</evidence>
<dbReference type="EMBL" id="JBEFKJ010000035">
    <property type="protein sequence ID" value="KAL2038065.1"/>
    <property type="molecule type" value="Genomic_DNA"/>
</dbReference>
<feature type="compositionally biased region" description="Basic and acidic residues" evidence="1">
    <location>
        <begin position="99"/>
        <end position="110"/>
    </location>
</feature>
<sequence>MGHGSVLDPQSRFRIDQRLGNQLAAGICRLRSGTTPPPAVRDLHVVDDSGYCPLCQVTYIFGSVDTCLEDERRVPPKTDKHGEHRGIDSVAKAPYIDDPNERATDEEHKSRLQAVNEIKACREAGEAPTKDTKHNDPNMILPHTETQPNTACAAAG</sequence>
<proteinExistence type="predicted"/>
<gene>
    <name evidence="2" type="ORF">N7G274_009285</name>
</gene>
<reference evidence="2 3" key="1">
    <citation type="submission" date="2024-09" db="EMBL/GenBank/DDBJ databases">
        <title>Rethinking Asexuality: The Enigmatic Case of Functional Sexual Genes in Lepraria (Stereocaulaceae).</title>
        <authorList>
            <person name="Doellman M."/>
            <person name="Sun Y."/>
            <person name="Barcenas-Pena A."/>
            <person name="Lumbsch H.T."/>
            <person name="Grewe F."/>
        </authorList>
    </citation>
    <scope>NUCLEOTIDE SEQUENCE [LARGE SCALE GENOMIC DNA]</scope>
    <source>
        <strain evidence="2 3">Mercado 3170</strain>
    </source>
</reference>
<comment type="caution">
    <text evidence="2">The sequence shown here is derived from an EMBL/GenBank/DDBJ whole genome shotgun (WGS) entry which is preliminary data.</text>
</comment>